<accession>A0A936TDQ6</accession>
<dbReference type="Pfam" id="PF01230">
    <property type="entry name" value="HIT"/>
    <property type="match status" value="1"/>
</dbReference>
<name>A0A936TDQ6_9ACTN</name>
<evidence type="ECO:0000313" key="5">
    <source>
        <dbReference type="Proteomes" id="UP000727993"/>
    </source>
</evidence>
<dbReference type="PROSITE" id="PS51084">
    <property type="entry name" value="HIT_2"/>
    <property type="match status" value="1"/>
</dbReference>
<evidence type="ECO:0000313" key="4">
    <source>
        <dbReference type="EMBL" id="MBK9296292.1"/>
    </source>
</evidence>
<dbReference type="SUPFAM" id="SSF54197">
    <property type="entry name" value="HIT-like"/>
    <property type="match status" value="1"/>
</dbReference>
<reference evidence="4 5" key="1">
    <citation type="submission" date="2020-10" db="EMBL/GenBank/DDBJ databases">
        <title>Connecting structure to function with the recovery of over 1000 high-quality activated sludge metagenome-assembled genomes encoding full-length rRNA genes using long-read sequencing.</title>
        <authorList>
            <person name="Singleton C.M."/>
            <person name="Petriglieri F."/>
            <person name="Kristensen J.M."/>
            <person name="Kirkegaard R.H."/>
            <person name="Michaelsen T.Y."/>
            <person name="Andersen M.H."/>
            <person name="Karst S.M."/>
            <person name="Dueholm M.S."/>
            <person name="Nielsen P.H."/>
            <person name="Albertsen M."/>
        </authorList>
    </citation>
    <scope>NUCLEOTIDE SEQUENCE [LARGE SCALE GENOMIC DNA]</scope>
    <source>
        <strain evidence="4">Lyne_18-Q3-R50-59_MAXAC.006</strain>
    </source>
</reference>
<dbReference type="Proteomes" id="UP000727993">
    <property type="component" value="Unassembled WGS sequence"/>
</dbReference>
<proteinExistence type="predicted"/>
<dbReference type="AlphaFoldDB" id="A0A936TDQ6"/>
<dbReference type="PRINTS" id="PR00332">
    <property type="entry name" value="HISTRIAD"/>
</dbReference>
<dbReference type="InterPro" id="IPR001310">
    <property type="entry name" value="Histidine_triad_HIT"/>
</dbReference>
<feature type="active site" description="Tele-AMP-histidine intermediate" evidence="1">
    <location>
        <position position="121"/>
    </location>
</feature>
<dbReference type="InterPro" id="IPR019808">
    <property type="entry name" value="Histidine_triad_CS"/>
</dbReference>
<gene>
    <name evidence="4" type="ORF">IPN02_05395</name>
</gene>
<dbReference type="GO" id="GO:0009117">
    <property type="term" value="P:nucleotide metabolic process"/>
    <property type="evidence" value="ECO:0007669"/>
    <property type="project" value="TreeGrafter"/>
</dbReference>
<feature type="domain" description="HIT" evidence="3">
    <location>
        <begin position="29"/>
        <end position="134"/>
    </location>
</feature>
<dbReference type="GO" id="GO:0003824">
    <property type="term" value="F:catalytic activity"/>
    <property type="evidence" value="ECO:0007669"/>
    <property type="project" value="InterPro"/>
</dbReference>
<evidence type="ECO:0000259" key="3">
    <source>
        <dbReference type="PROSITE" id="PS51084"/>
    </source>
</evidence>
<protein>
    <submittedName>
        <fullName evidence="4">HIT family protein</fullName>
    </submittedName>
</protein>
<dbReference type="InterPro" id="IPR011146">
    <property type="entry name" value="HIT-like"/>
</dbReference>
<dbReference type="PROSITE" id="PS00892">
    <property type="entry name" value="HIT_1"/>
    <property type="match status" value="1"/>
</dbReference>
<comment type="caution">
    <text evidence="2">Lacks conserved residue(s) required for the propagation of feature annotation.</text>
</comment>
<organism evidence="4 5">
    <name type="scientific">Candidatus Neomicrothrix subdominans</name>
    <dbReference type="NCBI Taxonomy" id="2954438"/>
    <lineage>
        <taxon>Bacteria</taxon>
        <taxon>Bacillati</taxon>
        <taxon>Actinomycetota</taxon>
        <taxon>Acidimicrobiia</taxon>
        <taxon>Acidimicrobiales</taxon>
        <taxon>Microthrixaceae</taxon>
        <taxon>Candidatus Neomicrothrix</taxon>
    </lineage>
</organism>
<dbReference type="InterPro" id="IPR036265">
    <property type="entry name" value="HIT-like_sf"/>
</dbReference>
<dbReference type="PANTHER" id="PTHR46648">
    <property type="entry name" value="HIT FAMILY PROTEIN 1"/>
    <property type="match status" value="1"/>
</dbReference>
<dbReference type="PANTHER" id="PTHR46648:SF1">
    <property type="entry name" value="ADENOSINE 5'-MONOPHOSPHORAMIDASE HNT1"/>
    <property type="match status" value="1"/>
</dbReference>
<comment type="caution">
    <text evidence="4">The sequence shown here is derived from an EMBL/GenBank/DDBJ whole genome shotgun (WGS) entry which is preliminary data.</text>
</comment>
<sequence length="177" mass="19145">MIAMASDSQTDANRADDHRDDESAAAACVFCRVVSGADPAHVVFSDDVAVAFLDRVPLFHGHTLIVPRAHVDTLSDLPASLVGPFFLRVQRLADVVEEALDAKGTFVAMNNRVSQSVPYLHTHVVPRRPKDGLRGFFWPRTRYDTDEQAAGVAQRLAAAWAASGQRDGLPGLNPSGE</sequence>
<dbReference type="Gene3D" id="3.30.428.10">
    <property type="entry name" value="HIT-like"/>
    <property type="match status" value="1"/>
</dbReference>
<dbReference type="EMBL" id="JADJZA010000001">
    <property type="protein sequence ID" value="MBK9296292.1"/>
    <property type="molecule type" value="Genomic_DNA"/>
</dbReference>
<evidence type="ECO:0000256" key="1">
    <source>
        <dbReference type="PIRSR" id="PIRSR601310-1"/>
    </source>
</evidence>
<evidence type="ECO:0000256" key="2">
    <source>
        <dbReference type="PROSITE-ProRule" id="PRU00464"/>
    </source>
</evidence>